<feature type="compositionally biased region" description="Basic residues" evidence="7">
    <location>
        <begin position="1"/>
        <end position="12"/>
    </location>
</feature>
<dbReference type="Proteomes" id="UP001396334">
    <property type="component" value="Unassembled WGS sequence"/>
</dbReference>
<feature type="compositionally biased region" description="Basic and acidic residues" evidence="7">
    <location>
        <begin position="74"/>
        <end position="85"/>
    </location>
</feature>
<evidence type="ECO:0000256" key="5">
    <source>
        <dbReference type="ARBA" id="ARBA00035250"/>
    </source>
</evidence>
<keyword evidence="4" id="KW-0687">Ribonucleoprotein</keyword>
<evidence type="ECO:0000256" key="6">
    <source>
        <dbReference type="ARBA" id="ARBA00035484"/>
    </source>
</evidence>
<comment type="subunit">
    <text evidence="2">Part of the 30S ribosomal subunit.</text>
</comment>
<keyword evidence="9" id="KW-1185">Reference proteome</keyword>
<feature type="compositionally biased region" description="Polar residues" evidence="7">
    <location>
        <begin position="13"/>
        <end position="58"/>
    </location>
</feature>
<evidence type="ECO:0000256" key="1">
    <source>
        <dbReference type="ARBA" id="ARBA00008434"/>
    </source>
</evidence>
<evidence type="ECO:0000256" key="3">
    <source>
        <dbReference type="ARBA" id="ARBA00022980"/>
    </source>
</evidence>
<feature type="region of interest" description="Disordered" evidence="7">
    <location>
        <begin position="1"/>
        <end position="102"/>
    </location>
</feature>
<name>A0ABR2NN33_9ROSI</name>
<dbReference type="EMBL" id="JBBPBN010000117">
    <property type="protein sequence ID" value="KAK8977579.1"/>
    <property type="molecule type" value="Genomic_DNA"/>
</dbReference>
<dbReference type="InterPro" id="IPR009068">
    <property type="entry name" value="uS15_NS1_RNA-bd_sf"/>
</dbReference>
<evidence type="ECO:0000256" key="4">
    <source>
        <dbReference type="ARBA" id="ARBA00023274"/>
    </source>
</evidence>
<evidence type="ECO:0000256" key="2">
    <source>
        <dbReference type="ARBA" id="ARBA00011458"/>
    </source>
</evidence>
<dbReference type="PANTHER" id="PTHR47546:SF3">
    <property type="entry name" value="30S RIBOSOMAL PROTEIN S15, CHLOROPLASTIC"/>
    <property type="match status" value="1"/>
</dbReference>
<accession>A0ABR2NN33</accession>
<dbReference type="Gene3D" id="1.10.287.10">
    <property type="entry name" value="S15/NS1, RNA-binding"/>
    <property type="match status" value="1"/>
</dbReference>
<sequence>MALHLARSRHRSPTNPSLLHLFSTSSNDPNNRNATANGYSSADNHPSVSSYFGNAKANQQQEQQRPSSTSSSSDEIRKNLSEYRRRSTVPPPSASSPMPLQSQPHFSFQELYKQKLANLGESKEGPGGKVSFDVIRNSVREMRQNSGANNVEGKEESVLSLSGFKNTLKLKPSGDKVISPAIGGSLTTSIFQREMKDKAKGGEPVTKAGFFKMHSYEDLGKKLKQLRPPEKKEGEGWFSFRELNERLMKLRAIEEKEMEAQNAGISTKDIIDCLHLLNATQNENGIKPLPQRVEILEFFGRTPEFMTHPPKEHLVEKYFHPDNMSSAEKMKIELAKVRDEFKMSESDCGSARVQVAQLTTKIKHLSSVLHKKDKHSRKGLQAMVQKRKKLLKYLRRTDWDSYCFVLSKLGLRDTADSKN</sequence>
<dbReference type="CDD" id="cd00353">
    <property type="entry name" value="Ribosomal_S15p_S13e"/>
    <property type="match status" value="1"/>
</dbReference>
<evidence type="ECO:0000256" key="7">
    <source>
        <dbReference type="SAM" id="MobiDB-lite"/>
    </source>
</evidence>
<organism evidence="8 9">
    <name type="scientific">Hibiscus sabdariffa</name>
    <name type="common">roselle</name>
    <dbReference type="NCBI Taxonomy" id="183260"/>
    <lineage>
        <taxon>Eukaryota</taxon>
        <taxon>Viridiplantae</taxon>
        <taxon>Streptophyta</taxon>
        <taxon>Embryophyta</taxon>
        <taxon>Tracheophyta</taxon>
        <taxon>Spermatophyta</taxon>
        <taxon>Magnoliopsida</taxon>
        <taxon>eudicotyledons</taxon>
        <taxon>Gunneridae</taxon>
        <taxon>Pentapetalae</taxon>
        <taxon>rosids</taxon>
        <taxon>malvids</taxon>
        <taxon>Malvales</taxon>
        <taxon>Malvaceae</taxon>
        <taxon>Malvoideae</taxon>
        <taxon>Hibiscus</taxon>
    </lineage>
</organism>
<dbReference type="PANTHER" id="PTHR47546">
    <property type="entry name" value="S15/NS1, RNA-BINDING PROTEIN"/>
    <property type="match status" value="1"/>
</dbReference>
<dbReference type="InterPro" id="IPR005290">
    <property type="entry name" value="Ribosomal_uS15_bac-type"/>
</dbReference>
<dbReference type="HAMAP" id="MF_01343_B">
    <property type="entry name" value="Ribosomal_uS15_B"/>
    <property type="match status" value="1"/>
</dbReference>
<dbReference type="NCBIfam" id="TIGR00952">
    <property type="entry name" value="S15_bact"/>
    <property type="match status" value="1"/>
</dbReference>
<evidence type="ECO:0000313" key="9">
    <source>
        <dbReference type="Proteomes" id="UP001396334"/>
    </source>
</evidence>
<dbReference type="SMART" id="SM01387">
    <property type="entry name" value="Ribosomal_S15"/>
    <property type="match status" value="1"/>
</dbReference>
<comment type="caution">
    <text evidence="8">The sequence shown here is derived from an EMBL/GenBank/DDBJ whole genome shotgun (WGS) entry which is preliminary data.</text>
</comment>
<dbReference type="Pfam" id="PF00312">
    <property type="entry name" value="Ribosomal_S15"/>
    <property type="match status" value="1"/>
</dbReference>
<keyword evidence="3" id="KW-0689">Ribosomal protein</keyword>
<feature type="compositionally biased region" description="Low complexity" evidence="7">
    <location>
        <begin position="59"/>
        <end position="73"/>
    </location>
</feature>
<dbReference type="InterPro" id="IPR000589">
    <property type="entry name" value="Ribosomal_uS15"/>
</dbReference>
<protein>
    <recommendedName>
        <fullName evidence="5">Small ribosomal subunit protein uS15c</fullName>
    </recommendedName>
    <alternativeName>
        <fullName evidence="6">30S ribosomal protein S15, chloroplastic</fullName>
    </alternativeName>
</protein>
<dbReference type="SUPFAM" id="SSF47060">
    <property type="entry name" value="S15/NS1 RNA-binding domain"/>
    <property type="match status" value="1"/>
</dbReference>
<evidence type="ECO:0000313" key="8">
    <source>
        <dbReference type="EMBL" id="KAK8977579.1"/>
    </source>
</evidence>
<gene>
    <name evidence="8" type="ORF">V6N11_013364</name>
</gene>
<proteinExistence type="inferred from homology"/>
<reference evidence="8 9" key="1">
    <citation type="journal article" date="2024" name="G3 (Bethesda)">
        <title>Genome assembly of Hibiscus sabdariffa L. provides insights into metabolisms of medicinal natural products.</title>
        <authorList>
            <person name="Kim T."/>
        </authorList>
    </citation>
    <scope>NUCLEOTIDE SEQUENCE [LARGE SCALE GENOMIC DNA]</scope>
    <source>
        <strain evidence="8">TK-2024</strain>
        <tissue evidence="8">Old leaves</tissue>
    </source>
</reference>
<comment type="similarity">
    <text evidence="1">Belongs to the universal ribosomal protein uS15 family.</text>
</comment>